<gene>
    <name evidence="1" type="ORF">Taro_003237</name>
</gene>
<evidence type="ECO:0000313" key="1">
    <source>
        <dbReference type="EMBL" id="MQL70941.1"/>
    </source>
</evidence>
<protein>
    <submittedName>
        <fullName evidence="1">Uncharacterized protein</fullName>
    </submittedName>
</protein>
<dbReference type="EMBL" id="NMUH01000083">
    <property type="protein sequence ID" value="MQL70941.1"/>
    <property type="molecule type" value="Genomic_DNA"/>
</dbReference>
<proteinExistence type="predicted"/>
<reference evidence="1" key="1">
    <citation type="submission" date="2017-07" db="EMBL/GenBank/DDBJ databases">
        <title>Taro Niue Genome Assembly and Annotation.</title>
        <authorList>
            <person name="Atibalentja N."/>
            <person name="Keating K."/>
            <person name="Fields C.J."/>
        </authorList>
    </citation>
    <scope>NUCLEOTIDE SEQUENCE</scope>
    <source>
        <strain evidence="1">Niue_2</strain>
        <tissue evidence="1">Leaf</tissue>
    </source>
</reference>
<comment type="caution">
    <text evidence="1">The sequence shown here is derived from an EMBL/GenBank/DDBJ whole genome shotgun (WGS) entry which is preliminary data.</text>
</comment>
<accession>A0A843TJ97</accession>
<sequence length="111" mass="12488">MCDFVDVTSHPPPSFLDDLTTPNPASILWKQHDQLVLSCFFGFFFPAMVQETIVGNDVIDLSHVLREMKHLYITSVLGKKESVRLGQGKLIGGPCERVVLFSSSLSEYWKT</sequence>
<organism evidence="1 2">
    <name type="scientific">Colocasia esculenta</name>
    <name type="common">Wild taro</name>
    <name type="synonym">Arum esculentum</name>
    <dbReference type="NCBI Taxonomy" id="4460"/>
    <lineage>
        <taxon>Eukaryota</taxon>
        <taxon>Viridiplantae</taxon>
        <taxon>Streptophyta</taxon>
        <taxon>Embryophyta</taxon>
        <taxon>Tracheophyta</taxon>
        <taxon>Spermatophyta</taxon>
        <taxon>Magnoliopsida</taxon>
        <taxon>Liliopsida</taxon>
        <taxon>Araceae</taxon>
        <taxon>Aroideae</taxon>
        <taxon>Colocasieae</taxon>
        <taxon>Colocasia</taxon>
    </lineage>
</organism>
<name>A0A843TJ97_COLES</name>
<keyword evidence="2" id="KW-1185">Reference proteome</keyword>
<dbReference type="Proteomes" id="UP000652761">
    <property type="component" value="Unassembled WGS sequence"/>
</dbReference>
<evidence type="ECO:0000313" key="2">
    <source>
        <dbReference type="Proteomes" id="UP000652761"/>
    </source>
</evidence>
<dbReference type="AlphaFoldDB" id="A0A843TJ97"/>